<evidence type="ECO:0000256" key="5">
    <source>
        <dbReference type="ARBA" id="ARBA00023295"/>
    </source>
</evidence>
<dbReference type="Pfam" id="PF00728">
    <property type="entry name" value="Glyco_hydro_20"/>
    <property type="match status" value="1"/>
</dbReference>
<evidence type="ECO:0000313" key="10">
    <source>
        <dbReference type="EMBL" id="RCK67927.1"/>
    </source>
</evidence>
<feature type="active site" description="Proton donor" evidence="6">
    <location>
        <position position="375"/>
    </location>
</feature>
<evidence type="ECO:0000259" key="9">
    <source>
        <dbReference type="Pfam" id="PF02838"/>
    </source>
</evidence>
<evidence type="ECO:0000256" key="6">
    <source>
        <dbReference type="PIRSR" id="PIRSR625705-1"/>
    </source>
</evidence>
<dbReference type="EMBL" id="QOUI01000017">
    <property type="protein sequence ID" value="RCK67927.1"/>
    <property type="molecule type" value="Genomic_DNA"/>
</dbReference>
<dbReference type="InterPro" id="IPR017853">
    <property type="entry name" value="GH"/>
</dbReference>
<comment type="catalytic activity">
    <reaction evidence="1">
        <text>Hydrolysis of terminal non-reducing N-acetyl-D-hexosamine residues in N-acetyl-beta-D-hexosaminides.</text>
        <dbReference type="EC" id="3.2.1.52"/>
    </reaction>
</comment>
<feature type="domain" description="Beta-hexosaminidase bacterial type N-terminal" evidence="9">
    <location>
        <begin position="55"/>
        <end position="178"/>
    </location>
</feature>
<name>A0A367YQB0_9ACTN</name>
<dbReference type="PRINTS" id="PR00738">
    <property type="entry name" value="GLHYDRLASE20"/>
</dbReference>
<keyword evidence="4" id="KW-0378">Hydrolase</keyword>
<dbReference type="GO" id="GO:0005975">
    <property type="term" value="P:carbohydrate metabolic process"/>
    <property type="evidence" value="ECO:0007669"/>
    <property type="project" value="InterPro"/>
</dbReference>
<dbReference type="EC" id="3.2.1.52" evidence="3"/>
<feature type="domain" description="Glycoside hydrolase family 20 catalytic" evidence="8">
    <location>
        <begin position="202"/>
        <end position="547"/>
    </location>
</feature>
<dbReference type="PANTHER" id="PTHR22600:SF57">
    <property type="entry name" value="BETA-N-ACETYLHEXOSAMINIDASE"/>
    <property type="match status" value="1"/>
</dbReference>
<dbReference type="InterPro" id="IPR029018">
    <property type="entry name" value="Hex-like_dom2"/>
</dbReference>
<keyword evidence="5" id="KW-0326">Glycosidase</keyword>
<dbReference type="Pfam" id="PF02838">
    <property type="entry name" value="Glyco_hydro_20b"/>
    <property type="match status" value="1"/>
</dbReference>
<feature type="compositionally biased region" description="Basic residues" evidence="7">
    <location>
        <begin position="19"/>
        <end position="32"/>
    </location>
</feature>
<evidence type="ECO:0000259" key="8">
    <source>
        <dbReference type="Pfam" id="PF00728"/>
    </source>
</evidence>
<evidence type="ECO:0000313" key="11">
    <source>
        <dbReference type="Proteomes" id="UP000252770"/>
    </source>
</evidence>
<dbReference type="GO" id="GO:0016020">
    <property type="term" value="C:membrane"/>
    <property type="evidence" value="ECO:0007669"/>
    <property type="project" value="TreeGrafter"/>
</dbReference>
<dbReference type="Proteomes" id="UP000252770">
    <property type="component" value="Unassembled WGS sequence"/>
</dbReference>
<dbReference type="InterPro" id="IPR015883">
    <property type="entry name" value="Glyco_hydro_20_cat"/>
</dbReference>
<evidence type="ECO:0000256" key="1">
    <source>
        <dbReference type="ARBA" id="ARBA00001231"/>
    </source>
</evidence>
<dbReference type="SUPFAM" id="SSF51445">
    <property type="entry name" value="(Trans)glycosidases"/>
    <property type="match status" value="1"/>
</dbReference>
<dbReference type="Gene3D" id="3.20.20.80">
    <property type="entry name" value="Glycosidases"/>
    <property type="match status" value="1"/>
</dbReference>
<dbReference type="CDD" id="cd06563">
    <property type="entry name" value="GH20_chitobiase-like"/>
    <property type="match status" value="1"/>
</dbReference>
<evidence type="ECO:0000256" key="4">
    <source>
        <dbReference type="ARBA" id="ARBA00022801"/>
    </source>
</evidence>
<accession>A0A367YQB0</accession>
<keyword evidence="11" id="KW-1185">Reference proteome</keyword>
<dbReference type="InterPro" id="IPR025705">
    <property type="entry name" value="Beta_hexosaminidase_sua/sub"/>
</dbReference>
<gene>
    <name evidence="10" type="ORF">DT076_18915</name>
</gene>
<protein>
    <recommendedName>
        <fullName evidence="3">beta-N-acetylhexosaminidase</fullName>
        <ecNumber evidence="3">3.2.1.52</ecNumber>
    </recommendedName>
</protein>
<feature type="region of interest" description="Disordered" evidence="7">
    <location>
        <begin position="1"/>
        <end position="42"/>
    </location>
</feature>
<organism evidence="10 11">
    <name type="scientific">Desertihabitans brevis</name>
    <dbReference type="NCBI Taxonomy" id="2268447"/>
    <lineage>
        <taxon>Bacteria</taxon>
        <taxon>Bacillati</taxon>
        <taxon>Actinomycetota</taxon>
        <taxon>Actinomycetes</taxon>
        <taxon>Propionibacteriales</taxon>
        <taxon>Propionibacteriaceae</taxon>
        <taxon>Desertihabitans</taxon>
    </lineage>
</organism>
<dbReference type="PANTHER" id="PTHR22600">
    <property type="entry name" value="BETA-HEXOSAMINIDASE"/>
    <property type="match status" value="1"/>
</dbReference>
<proteinExistence type="inferred from homology"/>
<comment type="caution">
    <text evidence="10">The sequence shown here is derived from an EMBL/GenBank/DDBJ whole genome shotgun (WGS) entry which is preliminary data.</text>
</comment>
<dbReference type="GO" id="GO:0004563">
    <property type="term" value="F:beta-N-acetylhexosaminidase activity"/>
    <property type="evidence" value="ECO:0007669"/>
    <property type="project" value="UniProtKB-EC"/>
</dbReference>
<dbReference type="Gene3D" id="3.30.379.10">
    <property type="entry name" value="Chitobiase/beta-hexosaminidase domain 2-like"/>
    <property type="match status" value="1"/>
</dbReference>
<evidence type="ECO:0000256" key="2">
    <source>
        <dbReference type="ARBA" id="ARBA00006285"/>
    </source>
</evidence>
<dbReference type="GO" id="GO:0030203">
    <property type="term" value="P:glycosaminoglycan metabolic process"/>
    <property type="evidence" value="ECO:0007669"/>
    <property type="project" value="TreeGrafter"/>
</dbReference>
<evidence type="ECO:0000256" key="3">
    <source>
        <dbReference type="ARBA" id="ARBA00012663"/>
    </source>
</evidence>
<dbReference type="AlphaFoldDB" id="A0A367YQB0"/>
<dbReference type="InterPro" id="IPR015882">
    <property type="entry name" value="HEX_bac_N"/>
</dbReference>
<reference evidence="10 11" key="1">
    <citation type="submission" date="2018-07" db="EMBL/GenBank/DDBJ databases">
        <title>Desertimonas flava gen. nov. sp. nov.</title>
        <authorList>
            <person name="Liu S."/>
        </authorList>
    </citation>
    <scope>NUCLEOTIDE SEQUENCE [LARGE SCALE GENOMIC DNA]</scope>
    <source>
        <strain evidence="10 11">16Sb5-5</strain>
    </source>
</reference>
<comment type="similarity">
    <text evidence="2">Belongs to the glycosyl hydrolase 20 family.</text>
</comment>
<dbReference type="SUPFAM" id="SSF55545">
    <property type="entry name" value="beta-N-acetylhexosaminidase-like domain"/>
    <property type="match status" value="1"/>
</dbReference>
<sequence>MCGTQVARSWRHSVPPPHPGRRPAPRPARRPHPPGCLHLPDLCHPTTRSPAVTLDVVPAPRHVGAPPPGPGADLAAGGDVVAPRAWWPAVNAVLREIEAGTGGVLRLHESSPTAPADPLLRVEQVAEVPGLTAACGPEAVLAEGYALEVSGGRVLATASTAVGAAHALQTLRQLLDPAAFRRAGRGPAVAGPVSVLDAPRHGWRGLMLDVARHWHGVRWTYDLIDALALHKLNVLHLHLTDDQGWRLQVDAFPRLTEVGAWRRETLVGYRFSDTFDGRPHGGFYTKADIADIVAYAADRGITVVPEIDMPGHMLAAIASYPEWGTTGAQLEVLTRWARTHNVLDLSEATVAAMKTILDEVVELFPSPYIHIGGDECPRTEWVESPRVQQLIAERGLADEDELQHWFTRQLGVHLASRGRRLLGWDEILNGRLPADATVMAWRSEDEARAALALGHDIVVANQEHLYLDYKQSRDAREPLGPRIFAHYLTDLREVYEYEWLSDLPAEQRARVLGAQVCLWTEFISSREKAEYMIFPRTCAFAERVWNGAVDDFDTFLPRLTTHLARLEARQIAFRGLDGPTQGQSDTWWGVEAEAPPRLSLSSDDSPAQQQ</sequence>
<evidence type="ECO:0000256" key="7">
    <source>
        <dbReference type="SAM" id="MobiDB-lite"/>
    </source>
</evidence>